<feature type="non-terminal residue" evidence="1">
    <location>
        <position position="1"/>
    </location>
</feature>
<evidence type="ECO:0000313" key="1">
    <source>
        <dbReference type="EMBL" id="CAG8844511.1"/>
    </source>
</evidence>
<dbReference type="Proteomes" id="UP000789920">
    <property type="component" value="Unassembled WGS sequence"/>
</dbReference>
<dbReference type="EMBL" id="CAJVQC010142986">
    <property type="protein sequence ID" value="CAG8844511.1"/>
    <property type="molecule type" value="Genomic_DNA"/>
</dbReference>
<gene>
    <name evidence="1" type="ORF">RPERSI_LOCUS33237</name>
</gene>
<proteinExistence type="predicted"/>
<sequence>DILWKIHDFSDRSHTGQYLAEQIEKSHLSKNLLESKIKKKKIKGGGLKTYVNTRWTTAYEMLYSIYQLESCLKEVINENPNIITSEIIHTIILRKRGFFQD</sequence>
<name>A0ACA9SN14_9GLOM</name>
<organism evidence="1 2">
    <name type="scientific">Racocetra persica</name>
    <dbReference type="NCBI Taxonomy" id="160502"/>
    <lineage>
        <taxon>Eukaryota</taxon>
        <taxon>Fungi</taxon>
        <taxon>Fungi incertae sedis</taxon>
        <taxon>Mucoromycota</taxon>
        <taxon>Glomeromycotina</taxon>
        <taxon>Glomeromycetes</taxon>
        <taxon>Diversisporales</taxon>
        <taxon>Gigasporaceae</taxon>
        <taxon>Racocetra</taxon>
    </lineage>
</organism>
<evidence type="ECO:0000313" key="2">
    <source>
        <dbReference type="Proteomes" id="UP000789920"/>
    </source>
</evidence>
<accession>A0ACA9SN14</accession>
<comment type="caution">
    <text evidence="1">The sequence shown here is derived from an EMBL/GenBank/DDBJ whole genome shotgun (WGS) entry which is preliminary data.</text>
</comment>
<feature type="non-terminal residue" evidence="1">
    <location>
        <position position="101"/>
    </location>
</feature>
<protein>
    <submittedName>
        <fullName evidence="1">6685_t:CDS:1</fullName>
    </submittedName>
</protein>
<reference evidence="1" key="1">
    <citation type="submission" date="2021-06" db="EMBL/GenBank/DDBJ databases">
        <authorList>
            <person name="Kallberg Y."/>
            <person name="Tangrot J."/>
            <person name="Rosling A."/>
        </authorList>
    </citation>
    <scope>NUCLEOTIDE SEQUENCE</scope>
    <source>
        <strain evidence="1">MA461A</strain>
    </source>
</reference>
<keyword evidence="2" id="KW-1185">Reference proteome</keyword>